<sequence>MTKRVYIVTHGDKETGANPNMTPVGFSQVQALQNRLPSQPSMVLVGTGRRHLDVATALGYITCHRSVRLRHPDTRFTPVVGGPESLEKIKGEDLILLADGATLPRNLYTGTEDGAQSMIQLLLTLPDNSVICAGRPSMILLGKKDAKSAAVYRVTVNNGDGVFHIAEVVATGVSEPRTV</sequence>
<dbReference type="Proteomes" id="UP000177682">
    <property type="component" value="Unassembled WGS sequence"/>
</dbReference>
<dbReference type="AlphaFoldDB" id="A0A1F5PJG9"/>
<dbReference type="EMBL" id="MFEY01000007">
    <property type="protein sequence ID" value="OGE90031.1"/>
    <property type="molecule type" value="Genomic_DNA"/>
</dbReference>
<accession>A0A1F5PJG9</accession>
<proteinExistence type="predicted"/>
<protein>
    <submittedName>
        <fullName evidence="1">Uncharacterized protein</fullName>
    </submittedName>
</protein>
<comment type="caution">
    <text evidence="1">The sequence shown here is derived from an EMBL/GenBank/DDBJ whole genome shotgun (WGS) entry which is preliminary data.</text>
</comment>
<organism evidence="1 2">
    <name type="scientific">Candidatus Doudnabacteria bacterium RIFCSPHIGHO2_12_FULL_48_16</name>
    <dbReference type="NCBI Taxonomy" id="1817838"/>
    <lineage>
        <taxon>Bacteria</taxon>
        <taxon>Candidatus Doudnaibacteriota</taxon>
    </lineage>
</organism>
<reference evidence="1 2" key="1">
    <citation type="journal article" date="2016" name="Nat. Commun.">
        <title>Thousands of microbial genomes shed light on interconnected biogeochemical processes in an aquifer system.</title>
        <authorList>
            <person name="Anantharaman K."/>
            <person name="Brown C.T."/>
            <person name="Hug L.A."/>
            <person name="Sharon I."/>
            <person name="Castelle C.J."/>
            <person name="Probst A.J."/>
            <person name="Thomas B.C."/>
            <person name="Singh A."/>
            <person name="Wilkins M.J."/>
            <person name="Karaoz U."/>
            <person name="Brodie E.L."/>
            <person name="Williams K.H."/>
            <person name="Hubbard S.S."/>
            <person name="Banfield J.F."/>
        </authorList>
    </citation>
    <scope>NUCLEOTIDE SEQUENCE [LARGE SCALE GENOMIC DNA]</scope>
</reference>
<evidence type="ECO:0000313" key="2">
    <source>
        <dbReference type="Proteomes" id="UP000177682"/>
    </source>
</evidence>
<name>A0A1F5PJG9_9BACT</name>
<gene>
    <name evidence="1" type="ORF">A3E29_02890</name>
</gene>
<evidence type="ECO:0000313" key="1">
    <source>
        <dbReference type="EMBL" id="OGE90031.1"/>
    </source>
</evidence>